<proteinExistence type="inferred from homology"/>
<dbReference type="Pfam" id="PF04109">
    <property type="entry name" value="ATG9"/>
    <property type="match status" value="1"/>
</dbReference>
<keyword evidence="7 10" id="KW-0072">Autophagy</keyword>
<keyword evidence="5 10" id="KW-0812">Transmembrane</keyword>
<evidence type="ECO:0000256" key="1">
    <source>
        <dbReference type="ARBA" id="ARBA00004511"/>
    </source>
</evidence>
<keyword evidence="9 10" id="KW-0472">Membrane</keyword>
<evidence type="ECO:0000256" key="8">
    <source>
        <dbReference type="ARBA" id="ARBA00023055"/>
    </source>
</evidence>
<evidence type="ECO:0000256" key="6">
    <source>
        <dbReference type="ARBA" id="ARBA00022989"/>
    </source>
</evidence>
<keyword evidence="4 10" id="KW-0813">Transport</keyword>
<dbReference type="AlphaFoldDB" id="A0A921Z6H6"/>
<feature type="transmembrane region" description="Helical" evidence="10">
    <location>
        <begin position="82"/>
        <end position="107"/>
    </location>
</feature>
<reference evidence="11" key="2">
    <citation type="submission" date="2020-12" db="EMBL/GenBank/DDBJ databases">
        <authorList>
            <person name="Kanost M."/>
        </authorList>
    </citation>
    <scope>NUCLEOTIDE SEQUENCE</scope>
</reference>
<dbReference type="GO" id="GO:0034045">
    <property type="term" value="C:phagophore assembly site membrane"/>
    <property type="evidence" value="ECO:0007669"/>
    <property type="project" value="UniProtKB-SubCell"/>
</dbReference>
<evidence type="ECO:0000256" key="7">
    <source>
        <dbReference type="ARBA" id="ARBA00023006"/>
    </source>
</evidence>
<dbReference type="GO" id="GO:0061709">
    <property type="term" value="P:reticulophagy"/>
    <property type="evidence" value="ECO:0007669"/>
    <property type="project" value="TreeGrafter"/>
</dbReference>
<evidence type="ECO:0000256" key="2">
    <source>
        <dbReference type="ARBA" id="ARBA00006185"/>
    </source>
</evidence>
<comment type="subcellular location">
    <subcellularLocation>
        <location evidence="1 10">Preautophagosomal structure membrane</location>
        <topology evidence="1 10">Multi-pass membrane protein</topology>
    </subcellularLocation>
</comment>
<keyword evidence="6 10" id="KW-1133">Transmembrane helix</keyword>
<evidence type="ECO:0000256" key="3">
    <source>
        <dbReference type="ARBA" id="ARBA00018074"/>
    </source>
</evidence>
<comment type="caution">
    <text evidence="10">Lacks conserved residue(s) required for the propagation of feature annotation.</text>
</comment>
<evidence type="ECO:0000313" key="11">
    <source>
        <dbReference type="EMBL" id="KAG6452218.1"/>
    </source>
</evidence>
<dbReference type="GO" id="GO:0000422">
    <property type="term" value="P:autophagy of mitochondrion"/>
    <property type="evidence" value="ECO:0007669"/>
    <property type="project" value="TreeGrafter"/>
</dbReference>
<dbReference type="GO" id="GO:0005776">
    <property type="term" value="C:autophagosome"/>
    <property type="evidence" value="ECO:0007669"/>
    <property type="project" value="TreeGrafter"/>
</dbReference>
<name>A0A921Z6H6_MANSE</name>
<keyword evidence="8 10" id="KW-0445">Lipid transport</keyword>
<dbReference type="PANTHER" id="PTHR13038">
    <property type="entry name" value="APG9 AUTOPHAGY 9"/>
    <property type="match status" value="1"/>
</dbReference>
<dbReference type="InterPro" id="IPR007241">
    <property type="entry name" value="Autophagy-rel_prot_9"/>
</dbReference>
<dbReference type="EMBL" id="JH668419">
    <property type="protein sequence ID" value="KAG6452218.1"/>
    <property type="molecule type" value="Genomic_DNA"/>
</dbReference>
<dbReference type="Proteomes" id="UP000791440">
    <property type="component" value="Unassembled WGS sequence"/>
</dbReference>
<evidence type="ECO:0000313" key="12">
    <source>
        <dbReference type="Proteomes" id="UP000791440"/>
    </source>
</evidence>
<protein>
    <recommendedName>
        <fullName evidence="3 10">Autophagy-related protein 9</fullName>
    </recommendedName>
</protein>
<evidence type="ECO:0000256" key="5">
    <source>
        <dbReference type="ARBA" id="ARBA00022692"/>
    </source>
</evidence>
<gene>
    <name evidence="11" type="ORF">O3G_MSEX007496</name>
</gene>
<dbReference type="PANTHER" id="PTHR13038:SF10">
    <property type="entry name" value="AUTOPHAGY-RELATED PROTEIN 9"/>
    <property type="match status" value="1"/>
</dbReference>
<comment type="function">
    <text evidence="10">Phospholipid scramblase involved in autophagy. Cycles between the preautophagosomal structure/phagophore assembly site (PAS) and the cytoplasmic vesicle pool and supplies membrane for the growing autophagosome. Lipid scramblase activity plays a key role in preautophagosomal structure/phagophore assembly by distributing the phospholipids that arrive through ATG2 from the cytoplasmic to the luminal leaflet of the bilayer, thereby driving autophagosomal membrane expansion.</text>
</comment>
<reference evidence="11" key="1">
    <citation type="journal article" date="2016" name="Insect Biochem. Mol. Biol.">
        <title>Multifaceted biological insights from a draft genome sequence of the tobacco hornworm moth, Manduca sexta.</title>
        <authorList>
            <person name="Kanost M.R."/>
            <person name="Arrese E.L."/>
            <person name="Cao X."/>
            <person name="Chen Y.R."/>
            <person name="Chellapilla S."/>
            <person name="Goldsmith M.R."/>
            <person name="Grosse-Wilde E."/>
            <person name="Heckel D.G."/>
            <person name="Herndon N."/>
            <person name="Jiang H."/>
            <person name="Papanicolaou A."/>
            <person name="Qu J."/>
            <person name="Soulages J.L."/>
            <person name="Vogel H."/>
            <person name="Walters J."/>
            <person name="Waterhouse R.M."/>
            <person name="Ahn S.J."/>
            <person name="Almeida F.C."/>
            <person name="An C."/>
            <person name="Aqrawi P."/>
            <person name="Bretschneider A."/>
            <person name="Bryant W.B."/>
            <person name="Bucks S."/>
            <person name="Chao H."/>
            <person name="Chevignon G."/>
            <person name="Christen J.M."/>
            <person name="Clarke D.F."/>
            <person name="Dittmer N.T."/>
            <person name="Ferguson L.C.F."/>
            <person name="Garavelou S."/>
            <person name="Gordon K.H.J."/>
            <person name="Gunaratna R.T."/>
            <person name="Han Y."/>
            <person name="Hauser F."/>
            <person name="He Y."/>
            <person name="Heidel-Fischer H."/>
            <person name="Hirsh A."/>
            <person name="Hu Y."/>
            <person name="Jiang H."/>
            <person name="Kalra D."/>
            <person name="Klinner C."/>
            <person name="Konig C."/>
            <person name="Kovar C."/>
            <person name="Kroll A.R."/>
            <person name="Kuwar S.S."/>
            <person name="Lee S.L."/>
            <person name="Lehman R."/>
            <person name="Li K."/>
            <person name="Li Z."/>
            <person name="Liang H."/>
            <person name="Lovelace S."/>
            <person name="Lu Z."/>
            <person name="Mansfield J.H."/>
            <person name="McCulloch K.J."/>
            <person name="Mathew T."/>
            <person name="Morton B."/>
            <person name="Muzny D.M."/>
            <person name="Neunemann D."/>
            <person name="Ongeri F."/>
            <person name="Pauchet Y."/>
            <person name="Pu L.L."/>
            <person name="Pyrousis I."/>
            <person name="Rao X.J."/>
            <person name="Redding A."/>
            <person name="Roesel C."/>
            <person name="Sanchez-Gracia A."/>
            <person name="Schaack S."/>
            <person name="Shukla A."/>
            <person name="Tetreau G."/>
            <person name="Wang Y."/>
            <person name="Xiong G.H."/>
            <person name="Traut W."/>
            <person name="Walsh T.K."/>
            <person name="Worley K.C."/>
            <person name="Wu D."/>
            <person name="Wu W."/>
            <person name="Wu Y.Q."/>
            <person name="Zhang X."/>
            <person name="Zou Z."/>
            <person name="Zucker H."/>
            <person name="Briscoe A.D."/>
            <person name="Burmester T."/>
            <person name="Clem R.J."/>
            <person name="Feyereisen R."/>
            <person name="Grimmelikhuijzen C.J.P."/>
            <person name="Hamodrakas S.J."/>
            <person name="Hansson B.S."/>
            <person name="Huguet E."/>
            <person name="Jermiin L.S."/>
            <person name="Lan Q."/>
            <person name="Lehman H.K."/>
            <person name="Lorenzen M."/>
            <person name="Merzendorfer H."/>
            <person name="Michalopoulos I."/>
            <person name="Morton D.B."/>
            <person name="Muthukrishnan S."/>
            <person name="Oakeshott J.G."/>
            <person name="Palmer W."/>
            <person name="Park Y."/>
            <person name="Passarelli A.L."/>
            <person name="Rozas J."/>
            <person name="Schwartz L.M."/>
            <person name="Smith W."/>
            <person name="Southgate A."/>
            <person name="Vilcinskas A."/>
            <person name="Vogt R."/>
            <person name="Wang P."/>
            <person name="Werren J."/>
            <person name="Yu X.Q."/>
            <person name="Zhou J.J."/>
            <person name="Brown S.J."/>
            <person name="Scherer S.E."/>
            <person name="Richards S."/>
            <person name="Blissard G.W."/>
        </authorList>
    </citation>
    <scope>NUCLEOTIDE SEQUENCE</scope>
</reference>
<evidence type="ECO:0000256" key="9">
    <source>
        <dbReference type="ARBA" id="ARBA00023136"/>
    </source>
</evidence>
<evidence type="ECO:0000256" key="4">
    <source>
        <dbReference type="ARBA" id="ARBA00022448"/>
    </source>
</evidence>
<dbReference type="GO" id="GO:0006869">
    <property type="term" value="P:lipid transport"/>
    <property type="evidence" value="ECO:0007669"/>
    <property type="project" value="UniProtKB-KW"/>
</dbReference>
<comment type="similarity">
    <text evidence="2 10">Belongs to the ATG9 family.</text>
</comment>
<dbReference type="GO" id="GO:0034497">
    <property type="term" value="P:protein localization to phagophore assembly site"/>
    <property type="evidence" value="ECO:0007669"/>
    <property type="project" value="TreeGrafter"/>
</dbReference>
<organism evidence="11 12">
    <name type="scientific">Manduca sexta</name>
    <name type="common">Tobacco hawkmoth</name>
    <name type="synonym">Tobacco hornworm</name>
    <dbReference type="NCBI Taxonomy" id="7130"/>
    <lineage>
        <taxon>Eukaryota</taxon>
        <taxon>Metazoa</taxon>
        <taxon>Ecdysozoa</taxon>
        <taxon>Arthropoda</taxon>
        <taxon>Hexapoda</taxon>
        <taxon>Insecta</taxon>
        <taxon>Pterygota</taxon>
        <taxon>Neoptera</taxon>
        <taxon>Endopterygota</taxon>
        <taxon>Lepidoptera</taxon>
        <taxon>Glossata</taxon>
        <taxon>Ditrysia</taxon>
        <taxon>Bombycoidea</taxon>
        <taxon>Sphingidae</taxon>
        <taxon>Sphinginae</taxon>
        <taxon>Sphingini</taxon>
        <taxon>Manduca</taxon>
    </lineage>
</organism>
<dbReference type="EMBL" id="JH668419">
    <property type="protein sequence ID" value="KAG6452219.1"/>
    <property type="molecule type" value="Genomic_DNA"/>
</dbReference>
<keyword evidence="12" id="KW-1185">Reference proteome</keyword>
<dbReference type="GO" id="GO:0034727">
    <property type="term" value="P:piecemeal microautophagy of the nucleus"/>
    <property type="evidence" value="ECO:0007669"/>
    <property type="project" value="TreeGrafter"/>
</dbReference>
<comment type="caution">
    <text evidence="11">The sequence shown here is derived from an EMBL/GenBank/DDBJ whole genome shotgun (WGS) entry which is preliminary data.</text>
</comment>
<evidence type="ECO:0000256" key="10">
    <source>
        <dbReference type="RuleBase" id="RU364027"/>
    </source>
</evidence>
<feature type="transmembrane region" description="Helical" evidence="10">
    <location>
        <begin position="146"/>
        <end position="171"/>
    </location>
</feature>
<sequence>MAHFGRRDVTYNTLNNELTPPLAGLAENVNAAPTMITLDHEHEDTTNVIIHKVPKKKDGWTHIDDLDSFFTRMYRYYVRGGFYPMIMSDFFCLFQFIFIVWFSTFLAHCVNYPRLFRNEPNATRTDKLSLNDVIYSSSECVERISWKWWCLVALCAIIWLMRFILSMYHLVQAYDTKKFYNNALKIQESDLAWVNWSTIQERVREAQPEHHICVHKQEINELDIYHRILRFNNYMVAMVN</sequence>
<accession>A0A921Z6H6</accession>